<dbReference type="Proteomes" id="UP001500021">
    <property type="component" value="Unassembled WGS sequence"/>
</dbReference>
<organism evidence="1 2">
    <name type="scientific">Colwellia asteriadis</name>
    <dbReference type="NCBI Taxonomy" id="517723"/>
    <lineage>
        <taxon>Bacteria</taxon>
        <taxon>Pseudomonadati</taxon>
        <taxon>Pseudomonadota</taxon>
        <taxon>Gammaproteobacteria</taxon>
        <taxon>Alteromonadales</taxon>
        <taxon>Colwelliaceae</taxon>
        <taxon>Colwellia</taxon>
    </lineage>
</organism>
<evidence type="ECO:0008006" key="3">
    <source>
        <dbReference type="Google" id="ProtNLM"/>
    </source>
</evidence>
<reference evidence="1 2" key="1">
    <citation type="journal article" date="2019" name="Int. J. Syst. Evol. Microbiol.">
        <title>The Global Catalogue of Microorganisms (GCM) 10K type strain sequencing project: providing services to taxonomists for standard genome sequencing and annotation.</title>
        <authorList>
            <consortium name="The Broad Institute Genomics Platform"/>
            <consortium name="The Broad Institute Genome Sequencing Center for Infectious Disease"/>
            <person name="Wu L."/>
            <person name="Ma J."/>
        </authorList>
    </citation>
    <scope>NUCLEOTIDE SEQUENCE [LARGE SCALE GENOMIC DNA]</scope>
    <source>
        <strain evidence="1 2">JCM 15608</strain>
    </source>
</reference>
<keyword evidence="2" id="KW-1185">Reference proteome</keyword>
<protein>
    <recommendedName>
        <fullName evidence="3">ABM domain-containing protein</fullName>
    </recommendedName>
</protein>
<sequence length="108" mass="12006">MTTTVIEIVTYRLKNNINKSLLNNSHEQINTFVKQQPGFLYRSISEDAAGVLHDIVYWQDMASATQASSAFEQSDACKYLISLTDADSVTIKHMPVLSEAMMCESSPA</sequence>
<comment type="caution">
    <text evidence="1">The sequence shown here is derived from an EMBL/GenBank/DDBJ whole genome shotgun (WGS) entry which is preliminary data.</text>
</comment>
<dbReference type="EMBL" id="BAAAFA010000010">
    <property type="protein sequence ID" value="GAA0821611.1"/>
    <property type="molecule type" value="Genomic_DNA"/>
</dbReference>
<dbReference type="RefSeq" id="WP_343818366.1">
    <property type="nucleotide sequence ID" value="NZ_BAAAFA010000010.1"/>
</dbReference>
<evidence type="ECO:0000313" key="1">
    <source>
        <dbReference type="EMBL" id="GAA0821611.1"/>
    </source>
</evidence>
<accession>A0ABN1L9T9</accession>
<dbReference type="InterPro" id="IPR011008">
    <property type="entry name" value="Dimeric_a/b-barrel"/>
</dbReference>
<name>A0ABN1L9T9_9GAMM</name>
<evidence type="ECO:0000313" key="2">
    <source>
        <dbReference type="Proteomes" id="UP001500021"/>
    </source>
</evidence>
<proteinExistence type="predicted"/>
<dbReference type="SUPFAM" id="SSF54909">
    <property type="entry name" value="Dimeric alpha+beta barrel"/>
    <property type="match status" value="1"/>
</dbReference>
<gene>
    <name evidence="1" type="ORF">GCM10009111_28850</name>
</gene>